<sequence length="197" mass="21448">MGRSSQSKAKENRAQIVQTASRLFREAGVENVSVAQIMTANGMTVGGFYKHFESKDALIEEAFSLAFEQSRETWDEVYNRADEASQDRAATLVRQYLRNSSAKYRCPLLAFAPGVSLPKGGRPGAHEYEEGAKSLLDKFMREKVGGLGDLAQPTDAENEALVIFAAMVGARLLAQSAGQQGWVQAMEAAVTIAAKKR</sequence>
<dbReference type="Gene3D" id="1.10.10.60">
    <property type="entry name" value="Homeodomain-like"/>
    <property type="match status" value="1"/>
</dbReference>
<evidence type="ECO:0000256" key="1">
    <source>
        <dbReference type="ARBA" id="ARBA00023015"/>
    </source>
</evidence>
<dbReference type="Gene3D" id="1.10.357.10">
    <property type="entry name" value="Tetracycline Repressor, domain 2"/>
    <property type="match status" value="1"/>
</dbReference>
<keyword evidence="3" id="KW-0804">Transcription</keyword>
<dbReference type="PANTHER" id="PTHR47506:SF7">
    <property type="entry name" value="TRANSCRIPTIONAL REGULATORY PROTEIN"/>
    <property type="match status" value="1"/>
</dbReference>
<evidence type="ECO:0000313" key="6">
    <source>
        <dbReference type="EMBL" id="RII76799.1"/>
    </source>
</evidence>
<proteinExistence type="predicted"/>
<evidence type="ECO:0000259" key="5">
    <source>
        <dbReference type="PROSITE" id="PS50977"/>
    </source>
</evidence>
<dbReference type="InterPro" id="IPR009057">
    <property type="entry name" value="Homeodomain-like_sf"/>
</dbReference>
<evidence type="ECO:0000313" key="7">
    <source>
        <dbReference type="Proteomes" id="UP000265875"/>
    </source>
</evidence>
<accession>A0A399M674</accession>
<dbReference type="GO" id="GO:0003677">
    <property type="term" value="F:DNA binding"/>
    <property type="evidence" value="ECO:0007669"/>
    <property type="project" value="UniProtKB-UniRule"/>
</dbReference>
<dbReference type="PANTHER" id="PTHR47506">
    <property type="entry name" value="TRANSCRIPTIONAL REGULATORY PROTEIN"/>
    <property type="match status" value="1"/>
</dbReference>
<evidence type="ECO:0000256" key="2">
    <source>
        <dbReference type="ARBA" id="ARBA00023125"/>
    </source>
</evidence>
<dbReference type="PRINTS" id="PR00455">
    <property type="entry name" value="HTHTETR"/>
</dbReference>
<feature type="DNA-binding region" description="H-T-H motif" evidence="4">
    <location>
        <begin position="33"/>
        <end position="52"/>
    </location>
</feature>
<feature type="domain" description="HTH tetR-type" evidence="5">
    <location>
        <begin position="10"/>
        <end position="70"/>
    </location>
</feature>
<dbReference type="Proteomes" id="UP000265875">
    <property type="component" value="Unassembled WGS sequence"/>
</dbReference>
<keyword evidence="2 4" id="KW-0238">DNA-binding</keyword>
<reference evidence="6 7" key="1">
    <citation type="submission" date="2018-08" db="EMBL/GenBank/DDBJ databases">
        <title>Draft genome sequence of the cyanotroph, Pseudomonas monteilii BCN3.</title>
        <authorList>
            <person name="Jones L.B."/>
            <person name="Kunz D.A."/>
        </authorList>
    </citation>
    <scope>NUCLEOTIDE SEQUENCE [LARGE SCALE GENOMIC DNA]</scope>
    <source>
        <strain evidence="6 7">BCN3</strain>
    </source>
</reference>
<comment type="caution">
    <text evidence="6">The sequence shown here is derived from an EMBL/GenBank/DDBJ whole genome shotgun (WGS) entry which is preliminary data.</text>
</comment>
<evidence type="ECO:0000256" key="4">
    <source>
        <dbReference type="PROSITE-ProRule" id="PRU00335"/>
    </source>
</evidence>
<dbReference type="Pfam" id="PF00440">
    <property type="entry name" value="TetR_N"/>
    <property type="match status" value="1"/>
</dbReference>
<dbReference type="AlphaFoldDB" id="A0A399M674"/>
<gene>
    <name evidence="6" type="ORF">D0894_15295</name>
</gene>
<organism evidence="6 7">
    <name type="scientific">Pseudomonas monteilii</name>
    <dbReference type="NCBI Taxonomy" id="76759"/>
    <lineage>
        <taxon>Bacteria</taxon>
        <taxon>Pseudomonadati</taxon>
        <taxon>Pseudomonadota</taxon>
        <taxon>Gammaproteobacteria</taxon>
        <taxon>Pseudomonadales</taxon>
        <taxon>Pseudomonadaceae</taxon>
        <taxon>Pseudomonas</taxon>
    </lineage>
</organism>
<dbReference type="PROSITE" id="PS50977">
    <property type="entry name" value="HTH_TETR_2"/>
    <property type="match status" value="1"/>
</dbReference>
<name>A0A399M674_9PSED</name>
<evidence type="ECO:0000256" key="3">
    <source>
        <dbReference type="ARBA" id="ARBA00023163"/>
    </source>
</evidence>
<dbReference type="SUPFAM" id="SSF46689">
    <property type="entry name" value="Homeodomain-like"/>
    <property type="match status" value="1"/>
</dbReference>
<dbReference type="EMBL" id="QWLL01000033">
    <property type="protein sequence ID" value="RII76799.1"/>
    <property type="molecule type" value="Genomic_DNA"/>
</dbReference>
<keyword evidence="1" id="KW-0805">Transcription regulation</keyword>
<dbReference type="RefSeq" id="WP_119370408.1">
    <property type="nucleotide sequence ID" value="NZ_QWLL01000033.1"/>
</dbReference>
<dbReference type="InterPro" id="IPR001647">
    <property type="entry name" value="HTH_TetR"/>
</dbReference>
<protein>
    <submittedName>
        <fullName evidence="6">TetR/AcrR family transcriptional regulator</fullName>
    </submittedName>
</protein>